<comment type="subcellular location">
    <subcellularLocation>
        <location evidence="1">Endomembrane system</location>
        <topology evidence="1">Multi-pass membrane protein</topology>
    </subcellularLocation>
</comment>
<dbReference type="Pfam" id="PF04191">
    <property type="entry name" value="PEMT"/>
    <property type="match status" value="1"/>
</dbReference>
<proteinExistence type="predicted"/>
<accession>A0A9D7LRX1</accession>
<name>A0A9D7LRX1_9RHOO</name>
<evidence type="ECO:0000313" key="6">
    <source>
        <dbReference type="Proteomes" id="UP000808146"/>
    </source>
</evidence>
<dbReference type="PANTHER" id="PTHR43847">
    <property type="entry name" value="BLL3993 PROTEIN"/>
    <property type="match status" value="1"/>
</dbReference>
<keyword evidence="4" id="KW-0472">Membrane</keyword>
<protein>
    <submittedName>
        <fullName evidence="5">Isoprenylcysteine carboxylmethyltransferase family protein</fullName>
    </submittedName>
</protein>
<sequence length="186" mass="20803">MNPEWIDLSLLAVGTVVLTWLSRKALRHPGCHGFYRFFAWEAILGLVVLNRQPWGEQPTSAHQSASWMLMLLSIYLVIRGHGALRQQGAASEERADGALYGFEKTTALVTTGIFSHIRHPMYASLLALAWGVYFQYPSWPGAALAGIASLSLLLTAKADENECLSYFGAPYAAYMRRTRRFIPHLF</sequence>
<dbReference type="InterPro" id="IPR007318">
    <property type="entry name" value="Phopholipid_MeTrfase"/>
</dbReference>
<evidence type="ECO:0000256" key="2">
    <source>
        <dbReference type="ARBA" id="ARBA00022692"/>
    </source>
</evidence>
<gene>
    <name evidence="5" type="ORF">IPN75_13705</name>
</gene>
<organism evidence="5 6">
    <name type="scientific">Candidatus Dechloromonas phosphorivorans</name>
    <dbReference type="NCBI Taxonomy" id="2899244"/>
    <lineage>
        <taxon>Bacteria</taxon>
        <taxon>Pseudomonadati</taxon>
        <taxon>Pseudomonadota</taxon>
        <taxon>Betaproteobacteria</taxon>
        <taxon>Rhodocyclales</taxon>
        <taxon>Azonexaceae</taxon>
        <taxon>Dechloromonas</taxon>
    </lineage>
</organism>
<dbReference type="InterPro" id="IPR052527">
    <property type="entry name" value="Metal_cation-efflux_comp"/>
</dbReference>
<dbReference type="EMBL" id="JADKBR010000017">
    <property type="protein sequence ID" value="MBK8891329.1"/>
    <property type="molecule type" value="Genomic_DNA"/>
</dbReference>
<keyword evidence="3" id="KW-1133">Transmembrane helix</keyword>
<evidence type="ECO:0000256" key="4">
    <source>
        <dbReference type="ARBA" id="ARBA00023136"/>
    </source>
</evidence>
<dbReference type="GO" id="GO:0012505">
    <property type="term" value="C:endomembrane system"/>
    <property type="evidence" value="ECO:0007669"/>
    <property type="project" value="UniProtKB-SubCell"/>
</dbReference>
<dbReference type="Proteomes" id="UP000808146">
    <property type="component" value="Unassembled WGS sequence"/>
</dbReference>
<keyword evidence="2" id="KW-0812">Transmembrane</keyword>
<evidence type="ECO:0000313" key="5">
    <source>
        <dbReference type="EMBL" id="MBK8891329.1"/>
    </source>
</evidence>
<reference evidence="5" key="1">
    <citation type="submission" date="2020-10" db="EMBL/GenBank/DDBJ databases">
        <title>Connecting structure to function with the recovery of over 1000 high-quality activated sludge metagenome-assembled genomes encoding full-length rRNA genes using long-read sequencing.</title>
        <authorList>
            <person name="Singleton C.M."/>
            <person name="Petriglieri F."/>
            <person name="Kristensen J.M."/>
            <person name="Kirkegaard R.H."/>
            <person name="Michaelsen T.Y."/>
            <person name="Andersen M.H."/>
            <person name="Karst S.M."/>
            <person name="Dueholm M.S."/>
            <person name="Nielsen P.H."/>
            <person name="Albertsen M."/>
        </authorList>
    </citation>
    <scope>NUCLEOTIDE SEQUENCE</scope>
    <source>
        <strain evidence="5">OdNE_18-Q3-R46-58_BAT3C.305</strain>
    </source>
</reference>
<dbReference type="Gene3D" id="1.20.120.1630">
    <property type="match status" value="1"/>
</dbReference>
<comment type="caution">
    <text evidence="5">The sequence shown here is derived from an EMBL/GenBank/DDBJ whole genome shotgun (WGS) entry which is preliminary data.</text>
</comment>
<dbReference type="PANTHER" id="PTHR43847:SF1">
    <property type="entry name" value="BLL3993 PROTEIN"/>
    <property type="match status" value="1"/>
</dbReference>
<evidence type="ECO:0000256" key="1">
    <source>
        <dbReference type="ARBA" id="ARBA00004127"/>
    </source>
</evidence>
<evidence type="ECO:0000256" key="3">
    <source>
        <dbReference type="ARBA" id="ARBA00022989"/>
    </source>
</evidence>
<dbReference type="AlphaFoldDB" id="A0A9D7LRX1"/>